<evidence type="ECO:0000313" key="2">
    <source>
        <dbReference type="Proteomes" id="UP000755577"/>
    </source>
</evidence>
<protein>
    <submittedName>
        <fullName evidence="1">Uncharacterized protein</fullName>
    </submittedName>
</protein>
<comment type="caution">
    <text evidence="1">The sequence shown here is derived from an EMBL/GenBank/DDBJ whole genome shotgun (WGS) entry which is preliminary data.</text>
</comment>
<sequence>MTRHVGRLRADTRTRIARDIAAQVAARHGLSVRRRNGLLLAEGVSVILLAVRRLRAIVCVSGGGQRQRNDNAACDEQ</sequence>
<dbReference type="Proteomes" id="UP000755577">
    <property type="component" value="Unassembled WGS sequence"/>
</dbReference>
<organism evidence="1 2">
    <name type="scientific">Burkholderia anthina</name>
    <dbReference type="NCBI Taxonomy" id="179879"/>
    <lineage>
        <taxon>Bacteria</taxon>
        <taxon>Pseudomonadati</taxon>
        <taxon>Pseudomonadota</taxon>
        <taxon>Betaproteobacteria</taxon>
        <taxon>Burkholderiales</taxon>
        <taxon>Burkholderiaceae</taxon>
        <taxon>Burkholderia</taxon>
        <taxon>Burkholderia cepacia complex</taxon>
    </lineage>
</organism>
<reference evidence="1 2" key="1">
    <citation type="submission" date="2021-02" db="EMBL/GenBank/DDBJ databases">
        <title>Draft genome of the type strains Burkholderia anthina DSM16086.</title>
        <authorList>
            <person name="Hertel R."/>
            <person name="Meissner J."/>
            <person name="Poehlein A."/>
            <person name="Daniel R."/>
            <person name="Commichau F.M."/>
        </authorList>
    </citation>
    <scope>NUCLEOTIDE SEQUENCE [LARGE SCALE GENOMIC DNA]</scope>
    <source>
        <strain evidence="1 2">DSM 16086</strain>
    </source>
</reference>
<gene>
    <name evidence="1" type="ORF">JQK92_20250</name>
</gene>
<evidence type="ECO:0000313" key="1">
    <source>
        <dbReference type="EMBL" id="MBM2768750.1"/>
    </source>
</evidence>
<name>A0ABS2B791_9BURK</name>
<accession>A0ABS2B791</accession>
<keyword evidence="2" id="KW-1185">Reference proteome</keyword>
<dbReference type="EMBL" id="JAFCIQ010000014">
    <property type="protein sequence ID" value="MBM2768750.1"/>
    <property type="molecule type" value="Genomic_DNA"/>
</dbReference>
<proteinExistence type="predicted"/>